<keyword evidence="1" id="KW-0378">Hydrolase</keyword>
<gene>
    <name evidence="3" type="ORF">KFE25_002050</name>
</gene>
<dbReference type="Pfam" id="PF07910">
    <property type="entry name" value="Peptidase_C78"/>
    <property type="match status" value="1"/>
</dbReference>
<comment type="caution">
    <text evidence="3">The sequence shown here is derived from an EMBL/GenBank/DDBJ whole genome shotgun (WGS) entry which is preliminary data.</text>
</comment>
<dbReference type="PANTHER" id="PTHR48153:SF2">
    <property type="entry name" value="UFM1-SPECIFIC PROTEASE 2"/>
    <property type="match status" value="1"/>
</dbReference>
<dbReference type="InterPro" id="IPR012462">
    <property type="entry name" value="UFSP1/2_DUB_cat"/>
</dbReference>
<dbReference type="EMBL" id="JAGTXO010000008">
    <property type="protein sequence ID" value="KAG8466294.1"/>
    <property type="molecule type" value="Genomic_DNA"/>
</dbReference>
<sequence>MSSPISERCAAHVAAHLASAPDEHVAGWLVGVRESDCAPVLLGALRCLHYAARAPRAEAAAVARPDWAREGDALRALLPVGVSVIGYYASVVVAAESTADALAATPAARAAAFFDGAPRGDATWPSSPGDGPLLVALGAARAPAETAAVHVGRADLGDPASWRACDTAALDAAAVAWLRGAALVRASARLPVRVRAEAPPRWRGACTEAFVEAERMLSGDELCFTVVGAPALGVYSLGGRRDAPAGGGTVTAAMEALCALAPAAARADARPEPAAAQRVAPERRLMLELVWDVTPASFEAGARAPVLVAVPTSSVPAAVTFFSAELEACALCAGGAALGEVGAALRDALRAQLRRLLVDTLGAAAGVDAAPAAGARLRGCTFESIVGHAAPPAFHAEYLLPAAGADATEASARPARAALHARLGLPTDRPLLRTANALAPAGAPPALRATRLVNVHEHCPQSGVKGGMLAVVRGSYEYYHYMQDNFDDKGWGCAYRSLMTIISWYVRQQYTQQHVPMHAEIQSRLVGECAQPAALLNSRKWIGALDVSLFLEVALGVTCRIENFSTGAELAQKGRLLLRHFETQGTPVMMGGGELAYTLLGVHFDDKSGDIRFLILDPHYTGRDDLDEIVAKKWCGWHTADKFAKNAFYNLCFPLCPDCI</sequence>
<dbReference type="OrthoDB" id="417506at2759"/>
<organism evidence="3 4">
    <name type="scientific">Diacronema lutheri</name>
    <name type="common">Unicellular marine alga</name>
    <name type="synonym">Monochrysis lutheri</name>
    <dbReference type="NCBI Taxonomy" id="2081491"/>
    <lineage>
        <taxon>Eukaryota</taxon>
        <taxon>Haptista</taxon>
        <taxon>Haptophyta</taxon>
        <taxon>Pavlovophyceae</taxon>
        <taxon>Pavlovales</taxon>
        <taxon>Pavlovaceae</taxon>
        <taxon>Diacronema</taxon>
    </lineage>
</organism>
<evidence type="ECO:0000256" key="1">
    <source>
        <dbReference type="ARBA" id="ARBA00022801"/>
    </source>
</evidence>
<protein>
    <recommendedName>
        <fullName evidence="2">UFSP1/2/DUB catalytic domain-containing protein</fullName>
    </recommendedName>
</protein>
<dbReference type="AlphaFoldDB" id="A0A8J5XTK3"/>
<dbReference type="Gene3D" id="3.90.70.130">
    <property type="match status" value="1"/>
</dbReference>
<dbReference type="GO" id="GO:0071567">
    <property type="term" value="F:deUFMylase activity"/>
    <property type="evidence" value="ECO:0007669"/>
    <property type="project" value="TreeGrafter"/>
</dbReference>
<feature type="domain" description="UFSP1/2/DUB catalytic" evidence="2">
    <location>
        <begin position="470"/>
        <end position="652"/>
    </location>
</feature>
<evidence type="ECO:0000313" key="4">
    <source>
        <dbReference type="Proteomes" id="UP000751190"/>
    </source>
</evidence>
<accession>A0A8J5XTK3</accession>
<dbReference type="PANTHER" id="PTHR48153">
    <property type="entry name" value="UFM1-SPECIFIC PROTEASE 2"/>
    <property type="match status" value="1"/>
</dbReference>
<evidence type="ECO:0000259" key="2">
    <source>
        <dbReference type="Pfam" id="PF07910"/>
    </source>
</evidence>
<name>A0A8J5XTK3_DIALT</name>
<reference evidence="3" key="1">
    <citation type="submission" date="2021-05" db="EMBL/GenBank/DDBJ databases">
        <title>The genome of the haptophyte Pavlova lutheri (Diacronema luteri, Pavlovales) - a model for lipid biosynthesis in eukaryotic algae.</title>
        <authorList>
            <person name="Hulatt C.J."/>
            <person name="Posewitz M.C."/>
        </authorList>
    </citation>
    <scope>NUCLEOTIDE SEQUENCE</scope>
    <source>
        <strain evidence="3">NIVA-4/92</strain>
    </source>
</reference>
<keyword evidence="4" id="KW-1185">Reference proteome</keyword>
<proteinExistence type="predicted"/>
<evidence type="ECO:0000313" key="3">
    <source>
        <dbReference type="EMBL" id="KAG8466294.1"/>
    </source>
</evidence>
<dbReference type="Proteomes" id="UP000751190">
    <property type="component" value="Unassembled WGS sequence"/>
</dbReference>